<gene>
    <name evidence="9" type="ORF">MARPU_08320</name>
</gene>
<dbReference type="InterPro" id="IPR037185">
    <property type="entry name" value="EmrE-like"/>
</dbReference>
<feature type="transmembrane region" description="Helical" evidence="7">
    <location>
        <begin position="241"/>
        <end position="260"/>
    </location>
</feature>
<feature type="domain" description="EamA" evidence="8">
    <location>
        <begin position="145"/>
        <end position="283"/>
    </location>
</feature>
<dbReference type="Proteomes" id="UP000005275">
    <property type="component" value="Chromosome"/>
</dbReference>
<evidence type="ECO:0000256" key="5">
    <source>
        <dbReference type="ARBA" id="ARBA00023136"/>
    </source>
</evidence>
<feature type="transmembrane region" description="Helical" evidence="7">
    <location>
        <begin position="175"/>
        <end position="198"/>
    </location>
</feature>
<dbReference type="SUPFAM" id="SSF103481">
    <property type="entry name" value="Multidrug resistance efflux transporter EmrE"/>
    <property type="match status" value="2"/>
</dbReference>
<sequence length="307" mass="32029">MLAAAALWGLLGLFAVTLNAAGFDGQQVAILRILCAALLLVVVGARWLLRGVDLRVLAAQSPRLMLHGLIGVLGYNLCYFQAIDAVGVGMAVALLYTAPLWALVFAVWFDGESVTGRGLVAALGALCGVVLLLGQTLSTGTGAPAGVLFGLAAGLCYALYPVLGRWLIARLGPDPVMASGFILSALVLLLLPMTWQALEGLAIHRGEWSIWGAVLAMGLFGTLLAYALFTRGLRRIAASRAALLTTVEPVVAMLGAVLWLGERFSAMQWGGVALILVSALLVAIPGRRRVSGSSPADPSPDRPLPRG</sequence>
<keyword evidence="3 7" id="KW-0812">Transmembrane</keyword>
<feature type="transmembrane region" description="Helical" evidence="7">
    <location>
        <begin position="30"/>
        <end position="49"/>
    </location>
</feature>
<dbReference type="KEGG" id="mpur:MARPU_08320"/>
<evidence type="ECO:0000256" key="3">
    <source>
        <dbReference type="ARBA" id="ARBA00022692"/>
    </source>
</evidence>
<comment type="similarity">
    <text evidence="2">Belongs to the EamA transporter family.</text>
</comment>
<dbReference type="AlphaFoldDB" id="W0E2Y8"/>
<reference evidence="9 10" key="1">
    <citation type="submission" date="2013-12" db="EMBL/GenBank/DDBJ databases">
        <authorList>
            <consortium name="DOE Joint Genome Institute"/>
            <person name="Bryant D.A."/>
            <person name="Huntemann M."/>
            <person name="Han J."/>
            <person name="Chen A."/>
            <person name="Kyrpides N."/>
            <person name="Mavromatis K."/>
            <person name="Markowitz V."/>
            <person name="Palaniappan K."/>
            <person name="Ivanova N."/>
            <person name="Schaumberg A."/>
            <person name="Pati A."/>
            <person name="Liolios K."/>
            <person name="Nordberg H.P."/>
            <person name="Cantor M.N."/>
            <person name="Hua S.X."/>
            <person name="Woyke T."/>
        </authorList>
    </citation>
    <scope>NUCLEOTIDE SEQUENCE [LARGE SCALE GENOMIC DNA]</scope>
    <source>
        <strain evidence="9 10">984</strain>
    </source>
</reference>
<dbReference type="PANTHER" id="PTHR32322">
    <property type="entry name" value="INNER MEMBRANE TRANSPORTER"/>
    <property type="match status" value="1"/>
</dbReference>
<name>W0E2Y8_MARPU</name>
<keyword evidence="10" id="KW-1185">Reference proteome</keyword>
<evidence type="ECO:0000256" key="7">
    <source>
        <dbReference type="SAM" id="Phobius"/>
    </source>
</evidence>
<dbReference type="Gene3D" id="1.10.3730.20">
    <property type="match status" value="1"/>
</dbReference>
<evidence type="ECO:0000256" key="6">
    <source>
        <dbReference type="SAM" id="MobiDB-lite"/>
    </source>
</evidence>
<feature type="domain" description="EamA" evidence="8">
    <location>
        <begin position="1"/>
        <end position="133"/>
    </location>
</feature>
<dbReference type="InterPro" id="IPR000620">
    <property type="entry name" value="EamA_dom"/>
</dbReference>
<dbReference type="Pfam" id="PF00892">
    <property type="entry name" value="EamA"/>
    <property type="match status" value="2"/>
</dbReference>
<dbReference type="eggNOG" id="COG0697">
    <property type="taxonomic scope" value="Bacteria"/>
</dbReference>
<dbReference type="STRING" id="765910.MARPU_08320"/>
<feature type="transmembrane region" description="Helical" evidence="7">
    <location>
        <begin position="88"/>
        <end position="109"/>
    </location>
</feature>
<evidence type="ECO:0000259" key="8">
    <source>
        <dbReference type="Pfam" id="PF00892"/>
    </source>
</evidence>
<organism evidence="9 10">
    <name type="scientific">Marichromatium purpuratum 984</name>
    <dbReference type="NCBI Taxonomy" id="765910"/>
    <lineage>
        <taxon>Bacteria</taxon>
        <taxon>Pseudomonadati</taxon>
        <taxon>Pseudomonadota</taxon>
        <taxon>Gammaproteobacteria</taxon>
        <taxon>Chromatiales</taxon>
        <taxon>Chromatiaceae</taxon>
        <taxon>Marichromatium</taxon>
    </lineage>
</organism>
<dbReference type="PANTHER" id="PTHR32322:SF2">
    <property type="entry name" value="EAMA DOMAIN-CONTAINING PROTEIN"/>
    <property type="match status" value="1"/>
</dbReference>
<dbReference type="InterPro" id="IPR050638">
    <property type="entry name" value="AA-Vitamin_Transporters"/>
</dbReference>
<protein>
    <recommendedName>
        <fullName evidence="8">EamA domain-containing protein</fullName>
    </recommendedName>
</protein>
<evidence type="ECO:0000313" key="9">
    <source>
        <dbReference type="EMBL" id="AHF03873.1"/>
    </source>
</evidence>
<proteinExistence type="inferred from homology"/>
<keyword evidence="5 7" id="KW-0472">Membrane</keyword>
<comment type="subcellular location">
    <subcellularLocation>
        <location evidence="1">Membrane</location>
        <topology evidence="1">Multi-pass membrane protein</topology>
    </subcellularLocation>
</comment>
<feature type="transmembrane region" description="Helical" evidence="7">
    <location>
        <begin position="118"/>
        <end position="137"/>
    </location>
</feature>
<feature type="region of interest" description="Disordered" evidence="6">
    <location>
        <begin position="288"/>
        <end position="307"/>
    </location>
</feature>
<dbReference type="HOGENOM" id="CLU_033863_9_1_6"/>
<accession>W0E2Y8</accession>
<evidence type="ECO:0000256" key="1">
    <source>
        <dbReference type="ARBA" id="ARBA00004141"/>
    </source>
</evidence>
<evidence type="ECO:0000256" key="4">
    <source>
        <dbReference type="ARBA" id="ARBA00022989"/>
    </source>
</evidence>
<feature type="transmembrane region" description="Helical" evidence="7">
    <location>
        <begin position="266"/>
        <end position="284"/>
    </location>
</feature>
<evidence type="ECO:0000313" key="10">
    <source>
        <dbReference type="Proteomes" id="UP000005275"/>
    </source>
</evidence>
<feature type="transmembrane region" description="Helical" evidence="7">
    <location>
        <begin position="143"/>
        <end position="163"/>
    </location>
</feature>
<dbReference type="GO" id="GO:0016020">
    <property type="term" value="C:membrane"/>
    <property type="evidence" value="ECO:0007669"/>
    <property type="project" value="UniProtKB-SubCell"/>
</dbReference>
<feature type="transmembrane region" description="Helical" evidence="7">
    <location>
        <begin position="210"/>
        <end position="229"/>
    </location>
</feature>
<dbReference type="EMBL" id="CP007031">
    <property type="protein sequence ID" value="AHF03873.1"/>
    <property type="molecule type" value="Genomic_DNA"/>
</dbReference>
<keyword evidence="4 7" id="KW-1133">Transmembrane helix</keyword>
<evidence type="ECO:0000256" key="2">
    <source>
        <dbReference type="ARBA" id="ARBA00007362"/>
    </source>
</evidence>